<dbReference type="AlphaFoldDB" id="A0A1M4SNG4"/>
<dbReference type="Proteomes" id="UP000184346">
    <property type="component" value="Unassembled WGS sequence"/>
</dbReference>
<name>A0A1M4SNG4_9GAMM</name>
<evidence type="ECO:0000256" key="1">
    <source>
        <dbReference type="ARBA" id="ARBA00004651"/>
    </source>
</evidence>
<evidence type="ECO:0000256" key="4">
    <source>
        <dbReference type="ARBA" id="ARBA00022989"/>
    </source>
</evidence>
<dbReference type="STRING" id="1121942.SAMN02745148_00174"/>
<dbReference type="RefSeq" id="WP_072818744.1">
    <property type="nucleotide sequence ID" value="NZ_FQUJ01000002.1"/>
</dbReference>
<keyword evidence="3 6" id="KW-0812">Transmembrane</keyword>
<sequence length="101" mass="10974">MRTTLPSSRRLVLTWATLMGLTLISMISARLDADAEWQALPLWGALLVLVSTGFKAHQVLMTYLNLRVSSPGWKGAFLGLALVILGVILSGYLAARHQLLG</sequence>
<accession>A0A1M4SNG4</accession>
<organism evidence="7 8">
    <name type="scientific">Modicisalibacter ilicicola DSM 19980</name>
    <dbReference type="NCBI Taxonomy" id="1121942"/>
    <lineage>
        <taxon>Bacteria</taxon>
        <taxon>Pseudomonadati</taxon>
        <taxon>Pseudomonadota</taxon>
        <taxon>Gammaproteobacteria</taxon>
        <taxon>Oceanospirillales</taxon>
        <taxon>Halomonadaceae</taxon>
        <taxon>Modicisalibacter</taxon>
    </lineage>
</organism>
<keyword evidence="5 6" id="KW-0472">Membrane</keyword>
<evidence type="ECO:0000313" key="7">
    <source>
        <dbReference type="EMBL" id="SHE33741.1"/>
    </source>
</evidence>
<dbReference type="Pfam" id="PF03626">
    <property type="entry name" value="COX4_pro"/>
    <property type="match status" value="1"/>
</dbReference>
<evidence type="ECO:0000256" key="5">
    <source>
        <dbReference type="ARBA" id="ARBA00023136"/>
    </source>
</evidence>
<evidence type="ECO:0000256" key="6">
    <source>
        <dbReference type="SAM" id="Phobius"/>
    </source>
</evidence>
<protein>
    <submittedName>
        <fullName evidence="7">Cytochrome C oxidase subunit IV</fullName>
    </submittedName>
</protein>
<gene>
    <name evidence="7" type="ORF">SAMN02745148_00174</name>
</gene>
<keyword evidence="4 6" id="KW-1133">Transmembrane helix</keyword>
<feature type="transmembrane region" description="Helical" evidence="6">
    <location>
        <begin position="12"/>
        <end position="31"/>
    </location>
</feature>
<evidence type="ECO:0000256" key="2">
    <source>
        <dbReference type="ARBA" id="ARBA00022475"/>
    </source>
</evidence>
<proteinExistence type="predicted"/>
<feature type="transmembrane region" description="Helical" evidence="6">
    <location>
        <begin position="76"/>
        <end position="95"/>
    </location>
</feature>
<reference evidence="7 8" key="1">
    <citation type="submission" date="2016-11" db="EMBL/GenBank/DDBJ databases">
        <authorList>
            <person name="Jaros S."/>
            <person name="Januszkiewicz K."/>
            <person name="Wedrychowicz H."/>
        </authorList>
    </citation>
    <scope>NUCLEOTIDE SEQUENCE [LARGE SCALE GENOMIC DNA]</scope>
    <source>
        <strain evidence="7 8">DSM 19980</strain>
    </source>
</reference>
<dbReference type="GO" id="GO:0005886">
    <property type="term" value="C:plasma membrane"/>
    <property type="evidence" value="ECO:0007669"/>
    <property type="project" value="UniProtKB-SubCell"/>
</dbReference>
<feature type="transmembrane region" description="Helical" evidence="6">
    <location>
        <begin position="43"/>
        <end position="64"/>
    </location>
</feature>
<keyword evidence="2" id="KW-1003">Cell membrane</keyword>
<dbReference type="InterPro" id="IPR005171">
    <property type="entry name" value="Cyt_c_oxidase_su4_prok"/>
</dbReference>
<comment type="subcellular location">
    <subcellularLocation>
        <location evidence="1">Cell membrane</location>
        <topology evidence="1">Multi-pass membrane protein</topology>
    </subcellularLocation>
</comment>
<dbReference type="OrthoDB" id="5796647at2"/>
<dbReference type="EMBL" id="FQUJ01000002">
    <property type="protein sequence ID" value="SHE33741.1"/>
    <property type="molecule type" value="Genomic_DNA"/>
</dbReference>
<keyword evidence="8" id="KW-1185">Reference proteome</keyword>
<evidence type="ECO:0000256" key="3">
    <source>
        <dbReference type="ARBA" id="ARBA00022692"/>
    </source>
</evidence>
<evidence type="ECO:0000313" key="8">
    <source>
        <dbReference type="Proteomes" id="UP000184346"/>
    </source>
</evidence>